<dbReference type="GO" id="GO:0016779">
    <property type="term" value="F:nucleotidyltransferase activity"/>
    <property type="evidence" value="ECO:0007669"/>
    <property type="project" value="UniProtKB-KW"/>
</dbReference>
<dbReference type="PROSITE" id="PS50044">
    <property type="entry name" value="SIGMA54_3"/>
    <property type="match status" value="1"/>
</dbReference>
<evidence type="ECO:0000256" key="4">
    <source>
        <dbReference type="ARBA" id="ARBA00022679"/>
    </source>
</evidence>
<evidence type="ECO:0000256" key="8">
    <source>
        <dbReference type="ARBA" id="ARBA00023125"/>
    </source>
</evidence>
<dbReference type="PANTHER" id="PTHR32248">
    <property type="entry name" value="RNA POLYMERASE SIGMA-54 FACTOR"/>
    <property type="match status" value="1"/>
</dbReference>
<dbReference type="AlphaFoldDB" id="A0A370G860"/>
<evidence type="ECO:0000256" key="1">
    <source>
        <dbReference type="ARBA" id="ARBA00008798"/>
    </source>
</evidence>
<dbReference type="InterPro" id="IPR007634">
    <property type="entry name" value="RNA_pol_sigma_54_DNA-bd"/>
</dbReference>
<keyword evidence="8 10" id="KW-0238">DNA-binding</keyword>
<evidence type="ECO:0000313" key="14">
    <source>
        <dbReference type="Proteomes" id="UP000254720"/>
    </source>
</evidence>
<dbReference type="Proteomes" id="UP000254720">
    <property type="component" value="Unassembled WGS sequence"/>
</dbReference>
<evidence type="ECO:0000313" key="13">
    <source>
        <dbReference type="EMBL" id="RDI39968.1"/>
    </source>
</evidence>
<dbReference type="EMBL" id="QQAX01000025">
    <property type="protein sequence ID" value="RDI39968.1"/>
    <property type="molecule type" value="Genomic_DNA"/>
</dbReference>
<evidence type="ECO:0000256" key="9">
    <source>
        <dbReference type="ARBA" id="ARBA00023163"/>
    </source>
</evidence>
<dbReference type="GO" id="GO:0003677">
    <property type="term" value="F:DNA binding"/>
    <property type="evidence" value="ECO:0007669"/>
    <property type="project" value="UniProtKB-KW"/>
</dbReference>
<dbReference type="PRINTS" id="PR00045">
    <property type="entry name" value="SIGMA54FCT"/>
</dbReference>
<dbReference type="GO" id="GO:0016987">
    <property type="term" value="F:sigma factor activity"/>
    <property type="evidence" value="ECO:0007669"/>
    <property type="project" value="UniProtKB-KW"/>
</dbReference>
<evidence type="ECO:0000256" key="10">
    <source>
        <dbReference type="PIRNR" id="PIRNR000774"/>
    </source>
</evidence>
<dbReference type="Pfam" id="PF00309">
    <property type="entry name" value="Sigma54_AID"/>
    <property type="match status" value="1"/>
</dbReference>
<dbReference type="InterPro" id="IPR038709">
    <property type="entry name" value="RpoN_core-bd_sf"/>
</dbReference>
<comment type="function">
    <text evidence="10">Sigma factors are initiation factors that promote the attachment of RNA polymerase to specific initiation sites and are then released.</text>
</comment>
<dbReference type="Pfam" id="PF04963">
    <property type="entry name" value="Sigma54_CBD"/>
    <property type="match status" value="1"/>
</dbReference>
<accession>A0A370G860</accession>
<dbReference type="InterPro" id="IPR000394">
    <property type="entry name" value="RNA_pol_sigma_54"/>
</dbReference>
<dbReference type="GO" id="GO:0006352">
    <property type="term" value="P:DNA-templated transcription initiation"/>
    <property type="evidence" value="ECO:0007669"/>
    <property type="project" value="InterPro"/>
</dbReference>
<sequence>MSTKLLVTMKLDQRLAMNQQLRQAIALLQYNTIELKQVIQQYIQSNPLIDVDEEQETEPIYKAEEYITHHQSYSTIKSKNYNQLNESNLIENYSRQKNLREYLMEQTLLCRFNETDQVIAESIIDAIDENGYLSMSLEEIRDSLNDTVSTTIDNMEFVLKKIQTFDPSGVGARSIKESLLIQLNEITLRNKSWHLAHKIINDLPENNSLDTIKKLIKKLQIADNDYKETAELIRRLNTHPGSQYDSIHNIYIEPELYVKKISGSWRVFLVDSVLTRIKINKYYQELIKKNKINNSYSSLKSELEEARWLVNGIKKRNDTLLKVASHIIKLQEDFLENGHEYMKSMNIIDVASALGIHESTVSRVTTEKFIATPRGVMELKAFFPSHVNTQEGSTCSTTAVKAFIKEIVDNETKDHALSDDEITELLRQKGIKIARRTVAKYRESMNILSSFQRQMQHNVLEYEDESELIPDFA</sequence>
<keyword evidence="4 10" id="KW-0808">Transferase</keyword>
<evidence type="ECO:0000256" key="3">
    <source>
        <dbReference type="ARBA" id="ARBA00022478"/>
    </source>
</evidence>
<dbReference type="InterPro" id="IPR007046">
    <property type="entry name" value="RNA_pol_sigma_54_core-bd"/>
</dbReference>
<protein>
    <recommendedName>
        <fullName evidence="2 10">RNA polymerase sigma-54 factor</fullName>
    </recommendedName>
</protein>
<evidence type="ECO:0000256" key="7">
    <source>
        <dbReference type="ARBA" id="ARBA00023082"/>
    </source>
</evidence>
<evidence type="ECO:0000259" key="11">
    <source>
        <dbReference type="Pfam" id="PF04552"/>
    </source>
</evidence>
<keyword evidence="6 10" id="KW-0805">Transcription regulation</keyword>
<evidence type="ECO:0000256" key="2">
    <source>
        <dbReference type="ARBA" id="ARBA00019942"/>
    </source>
</evidence>
<dbReference type="OrthoDB" id="9814402at2"/>
<dbReference type="Pfam" id="PF04552">
    <property type="entry name" value="Sigma54_DBD"/>
    <property type="match status" value="1"/>
</dbReference>
<dbReference type="PIRSF" id="PIRSF000774">
    <property type="entry name" value="RpoN"/>
    <property type="match status" value="1"/>
</dbReference>
<proteinExistence type="inferred from homology"/>
<evidence type="ECO:0000259" key="12">
    <source>
        <dbReference type="Pfam" id="PF04963"/>
    </source>
</evidence>
<dbReference type="Gene3D" id="1.10.10.60">
    <property type="entry name" value="Homeodomain-like"/>
    <property type="match status" value="1"/>
</dbReference>
<gene>
    <name evidence="13" type="ORF">C8D86_12529</name>
</gene>
<dbReference type="RefSeq" id="WP_114835175.1">
    <property type="nucleotide sequence ID" value="NZ_LR699116.1"/>
</dbReference>
<feature type="domain" description="RNA polymerase sigma factor 54 core-binding" evidence="12">
    <location>
        <begin position="92"/>
        <end position="283"/>
    </location>
</feature>
<keyword evidence="7 10" id="KW-0731">Sigma factor</keyword>
<dbReference type="GO" id="GO:0000428">
    <property type="term" value="C:DNA-directed RNA polymerase complex"/>
    <property type="evidence" value="ECO:0007669"/>
    <property type="project" value="UniProtKB-KW"/>
</dbReference>
<dbReference type="NCBIfam" id="TIGR02395">
    <property type="entry name" value="rpoN_sigma"/>
    <property type="match status" value="1"/>
</dbReference>
<evidence type="ECO:0000256" key="6">
    <source>
        <dbReference type="ARBA" id="ARBA00023015"/>
    </source>
</evidence>
<evidence type="ECO:0000256" key="5">
    <source>
        <dbReference type="ARBA" id="ARBA00022695"/>
    </source>
</evidence>
<feature type="domain" description="RNA polymerase sigma factor 54 DNA-binding" evidence="11">
    <location>
        <begin position="299"/>
        <end position="454"/>
    </location>
</feature>
<organism evidence="13 14">
    <name type="scientific">Aquicella lusitana</name>
    <dbReference type="NCBI Taxonomy" id="254246"/>
    <lineage>
        <taxon>Bacteria</taxon>
        <taxon>Pseudomonadati</taxon>
        <taxon>Pseudomonadota</taxon>
        <taxon>Gammaproteobacteria</taxon>
        <taxon>Legionellales</taxon>
        <taxon>Coxiellaceae</taxon>
        <taxon>Aquicella</taxon>
    </lineage>
</organism>
<dbReference type="Gene3D" id="1.10.10.1330">
    <property type="entry name" value="RNA polymerase sigma-54 factor, core-binding domain"/>
    <property type="match status" value="1"/>
</dbReference>
<keyword evidence="14" id="KW-1185">Reference proteome</keyword>
<keyword evidence="5 10" id="KW-0548">Nucleotidyltransferase</keyword>
<dbReference type="PROSITE" id="PS00718">
    <property type="entry name" value="SIGMA54_2"/>
    <property type="match status" value="1"/>
</dbReference>
<dbReference type="GO" id="GO:0001216">
    <property type="term" value="F:DNA-binding transcription activator activity"/>
    <property type="evidence" value="ECO:0007669"/>
    <property type="project" value="InterPro"/>
</dbReference>
<keyword evidence="9 10" id="KW-0804">Transcription</keyword>
<keyword evidence="3 10" id="KW-0240">DNA-directed RNA polymerase</keyword>
<comment type="caution">
    <text evidence="13">The sequence shown here is derived from an EMBL/GenBank/DDBJ whole genome shotgun (WGS) entry which is preliminary data.</text>
</comment>
<dbReference type="PANTHER" id="PTHR32248:SF4">
    <property type="entry name" value="RNA POLYMERASE SIGMA-54 FACTOR"/>
    <property type="match status" value="1"/>
</dbReference>
<reference evidence="13 14" key="1">
    <citation type="submission" date="2018-07" db="EMBL/GenBank/DDBJ databases">
        <title>Genomic Encyclopedia of Type Strains, Phase IV (KMG-IV): sequencing the most valuable type-strain genomes for metagenomic binning, comparative biology and taxonomic classification.</title>
        <authorList>
            <person name="Goeker M."/>
        </authorList>
    </citation>
    <scope>NUCLEOTIDE SEQUENCE [LARGE SCALE GENOMIC DNA]</scope>
    <source>
        <strain evidence="13 14">DSM 16500</strain>
    </source>
</reference>
<name>A0A370G860_9COXI</name>
<comment type="similarity">
    <text evidence="1 10">Belongs to the sigma-54 factor family.</text>
</comment>